<evidence type="ECO:0000256" key="1">
    <source>
        <dbReference type="SAM" id="MobiDB-lite"/>
    </source>
</evidence>
<dbReference type="STRING" id="1801737.A2818_00175"/>
<reference evidence="2 3" key="1">
    <citation type="journal article" date="2016" name="Nat. Commun.">
        <title>Thousands of microbial genomes shed light on interconnected biogeochemical processes in an aquifer system.</title>
        <authorList>
            <person name="Anantharaman K."/>
            <person name="Brown C.T."/>
            <person name="Hug L.A."/>
            <person name="Sharon I."/>
            <person name="Castelle C.J."/>
            <person name="Probst A.J."/>
            <person name="Thomas B.C."/>
            <person name="Singh A."/>
            <person name="Wilkins M.J."/>
            <person name="Karaoz U."/>
            <person name="Brodie E.L."/>
            <person name="Williams K.H."/>
            <person name="Hubbard S.S."/>
            <person name="Banfield J.F."/>
        </authorList>
    </citation>
    <scope>NUCLEOTIDE SEQUENCE [LARGE SCALE GENOMIC DNA]</scope>
</reference>
<gene>
    <name evidence="2" type="ORF">A2818_00175</name>
</gene>
<name>A0A1F6V0X8_9BACT</name>
<dbReference type="Proteomes" id="UP000177602">
    <property type="component" value="Unassembled WGS sequence"/>
</dbReference>
<evidence type="ECO:0000313" key="3">
    <source>
        <dbReference type="Proteomes" id="UP000177602"/>
    </source>
</evidence>
<organism evidence="2 3">
    <name type="scientific">Candidatus Nomurabacteria bacterium RIFCSPHIGHO2_01_FULL_40_12</name>
    <dbReference type="NCBI Taxonomy" id="1801737"/>
    <lineage>
        <taxon>Bacteria</taxon>
        <taxon>Candidatus Nomuraibacteriota</taxon>
    </lineage>
</organism>
<accession>A0A1F6V0X8</accession>
<proteinExistence type="predicted"/>
<dbReference type="EMBL" id="MFTN01000010">
    <property type="protein sequence ID" value="OGI63209.1"/>
    <property type="molecule type" value="Genomic_DNA"/>
</dbReference>
<evidence type="ECO:0000313" key="2">
    <source>
        <dbReference type="EMBL" id="OGI63209.1"/>
    </source>
</evidence>
<dbReference type="AlphaFoldDB" id="A0A1F6V0X8"/>
<comment type="caution">
    <text evidence="2">The sequence shown here is derived from an EMBL/GenBank/DDBJ whole genome shotgun (WGS) entry which is preliminary data.</text>
</comment>
<protein>
    <submittedName>
        <fullName evidence="2">Uncharacterized protein</fullName>
    </submittedName>
</protein>
<feature type="region of interest" description="Disordered" evidence="1">
    <location>
        <begin position="59"/>
        <end position="101"/>
    </location>
</feature>
<sequence>MATAFVVALFLFKNKDTFTNQNEKASEQEGLTYKNEVLENLVNKDTDLDGVLDWEESLWGTDPTKKETTPGIPDGNAIAKLKPKTEQGKSSKLPPGDTENLTETDKFSREFFATIATLNQNGAMDQETIEKLSSSLAEHIQNSPPRKVFVLADMKIKNDNSLQAIKNYDNTLNNIYKKYPVKENVMNVLQRFIVDQDNVDSSALLELDPIIEQTKKIIDAMVKMEVPQSFASLHLEFVNGLQNSTENLTDIKLYDSDVIVALSGISKYEKNIETLAIANNNLANTIRQKLNN</sequence>